<dbReference type="SUPFAM" id="SSF102114">
    <property type="entry name" value="Radical SAM enzymes"/>
    <property type="match status" value="1"/>
</dbReference>
<evidence type="ECO:0008006" key="7">
    <source>
        <dbReference type="Google" id="ProtNLM"/>
    </source>
</evidence>
<dbReference type="InterPro" id="IPR051198">
    <property type="entry name" value="BchE-like"/>
</dbReference>
<proteinExistence type="predicted"/>
<evidence type="ECO:0000256" key="4">
    <source>
        <dbReference type="ARBA" id="ARBA00023004"/>
    </source>
</evidence>
<dbReference type="PANTHER" id="PTHR43409">
    <property type="entry name" value="ANAEROBIC MAGNESIUM-PROTOPORPHYRIN IX MONOMETHYL ESTER CYCLASE-RELATED"/>
    <property type="match status" value="1"/>
</dbReference>
<dbReference type="EMBL" id="BART01024217">
    <property type="protein sequence ID" value="GAH01991.1"/>
    <property type="molecule type" value="Genomic_DNA"/>
</dbReference>
<comment type="caution">
    <text evidence="6">The sequence shown here is derived from an EMBL/GenBank/DDBJ whole genome shotgun (WGS) entry which is preliminary data.</text>
</comment>
<keyword evidence="5" id="KW-0411">Iron-sulfur</keyword>
<comment type="cofactor">
    <cofactor evidence="1">
        <name>[4Fe-4S] cluster</name>
        <dbReference type="ChEBI" id="CHEBI:49883"/>
    </cofactor>
</comment>
<dbReference type="InterPro" id="IPR058240">
    <property type="entry name" value="rSAM_sf"/>
</dbReference>
<dbReference type="GO" id="GO:0051536">
    <property type="term" value="F:iron-sulfur cluster binding"/>
    <property type="evidence" value="ECO:0007669"/>
    <property type="project" value="UniProtKB-KW"/>
</dbReference>
<sequence length="171" mass="19451">MKALLVEPKYRTKYPNLALMKISTMLKSEGHEVEYFKGIKTLTLEDAITGGYDQIYITTLFTYDSEITIETINYYKYTYPGAEIFVGGIFASLNPDLVEKRTGIKPFTGYSKTLDLLPPDYTLIKTGSKWDDFSYVFTSRGCVNNCPYCAVPSLEPETWINPNWKDAVDLS</sequence>
<name>X1C1N8_9ZZZZ</name>
<dbReference type="PANTHER" id="PTHR43409:SF4">
    <property type="entry name" value="RADICAL SAM SUPERFAMILY PROTEIN"/>
    <property type="match status" value="1"/>
</dbReference>
<evidence type="ECO:0000256" key="1">
    <source>
        <dbReference type="ARBA" id="ARBA00001966"/>
    </source>
</evidence>
<evidence type="ECO:0000313" key="6">
    <source>
        <dbReference type="EMBL" id="GAH01991.1"/>
    </source>
</evidence>
<evidence type="ECO:0000256" key="3">
    <source>
        <dbReference type="ARBA" id="ARBA00022723"/>
    </source>
</evidence>
<keyword evidence="2" id="KW-0949">S-adenosyl-L-methionine</keyword>
<dbReference type="AlphaFoldDB" id="X1C1N8"/>
<accession>X1C1N8</accession>
<organism evidence="6">
    <name type="scientific">marine sediment metagenome</name>
    <dbReference type="NCBI Taxonomy" id="412755"/>
    <lineage>
        <taxon>unclassified sequences</taxon>
        <taxon>metagenomes</taxon>
        <taxon>ecological metagenomes</taxon>
    </lineage>
</organism>
<dbReference type="GO" id="GO:0046872">
    <property type="term" value="F:metal ion binding"/>
    <property type="evidence" value="ECO:0007669"/>
    <property type="project" value="UniProtKB-KW"/>
</dbReference>
<evidence type="ECO:0000256" key="2">
    <source>
        <dbReference type="ARBA" id="ARBA00022691"/>
    </source>
</evidence>
<gene>
    <name evidence="6" type="ORF">S01H4_43824</name>
</gene>
<protein>
    <recommendedName>
        <fullName evidence="7">B12-binding domain-containing protein</fullName>
    </recommendedName>
</protein>
<evidence type="ECO:0000256" key="5">
    <source>
        <dbReference type="ARBA" id="ARBA00023014"/>
    </source>
</evidence>
<keyword evidence="4" id="KW-0408">Iron</keyword>
<feature type="non-terminal residue" evidence="6">
    <location>
        <position position="171"/>
    </location>
</feature>
<keyword evidence="3" id="KW-0479">Metal-binding</keyword>
<reference evidence="6" key="1">
    <citation type="journal article" date="2014" name="Front. Microbiol.">
        <title>High frequency of phylogenetically diverse reductive dehalogenase-homologous genes in deep subseafloor sedimentary metagenomes.</title>
        <authorList>
            <person name="Kawai M."/>
            <person name="Futagami T."/>
            <person name="Toyoda A."/>
            <person name="Takaki Y."/>
            <person name="Nishi S."/>
            <person name="Hori S."/>
            <person name="Arai W."/>
            <person name="Tsubouchi T."/>
            <person name="Morono Y."/>
            <person name="Uchiyama I."/>
            <person name="Ito T."/>
            <person name="Fujiyama A."/>
            <person name="Inagaki F."/>
            <person name="Takami H."/>
        </authorList>
    </citation>
    <scope>NUCLEOTIDE SEQUENCE</scope>
    <source>
        <strain evidence="6">Expedition CK06-06</strain>
    </source>
</reference>